<organism evidence="2 3">
    <name type="scientific">Prochlorococcus phage P-SSM7</name>
    <dbReference type="NCBI Taxonomy" id="445688"/>
    <lineage>
        <taxon>Viruses</taxon>
        <taxon>Duplodnaviria</taxon>
        <taxon>Heunggongvirae</taxon>
        <taxon>Uroviricota</taxon>
        <taxon>Caudoviricetes</taxon>
        <taxon>Pantevenvirales</taxon>
        <taxon>Kyanoviridae</taxon>
        <taxon>Palaemonvirus</taxon>
        <taxon>Palaemonvirus pssm7</taxon>
    </lineage>
</organism>
<reference evidence="2 3" key="1">
    <citation type="journal article" date="2010" name="Environ. Microbiol.">
        <title>Genomic analysis of oceanic cyanobacterial myoviruses compared with T4-like myoviruses from diverse hosts and environments.</title>
        <authorList>
            <person name="Sullivan M.B."/>
            <person name="Huang K.H."/>
            <person name="Ignacio-Espinoza J.C."/>
            <person name="Berlin A.M."/>
            <person name="Kelly L."/>
            <person name="Weigele P.R."/>
            <person name="DeFrancesco A.S."/>
            <person name="Kern S.E."/>
            <person name="Thompson L.R."/>
            <person name="Young S."/>
            <person name="Yandava C."/>
            <person name="Fu R."/>
            <person name="Krastins B."/>
            <person name="Chase M."/>
            <person name="Sarracino D."/>
            <person name="Osburne M.S."/>
            <person name="Henn M.R."/>
            <person name="Chisholm S.W."/>
        </authorList>
    </citation>
    <scope>NUCLEOTIDE SEQUENCE [LARGE SCALE GENOMIC DNA]</scope>
    <source>
        <strain evidence="2">NATL1A-15</strain>
    </source>
</reference>
<feature type="compositionally biased region" description="Polar residues" evidence="1">
    <location>
        <begin position="28"/>
        <end position="43"/>
    </location>
</feature>
<dbReference type="OrthoDB" id="26632at10239"/>
<gene>
    <name evidence="2" type="ORF">PSSM7_045</name>
</gene>
<dbReference type="RefSeq" id="YP_004324876.1">
    <property type="nucleotide sequence ID" value="NC_015290.1"/>
</dbReference>
<evidence type="ECO:0000313" key="3">
    <source>
        <dbReference type="Proteomes" id="UP000006532"/>
    </source>
</evidence>
<dbReference type="GeneID" id="10329560"/>
<dbReference type="EMBL" id="GU071103">
    <property type="protein sequence ID" value="ADO99058.1"/>
    <property type="molecule type" value="Genomic_DNA"/>
</dbReference>
<dbReference type="Proteomes" id="UP000006532">
    <property type="component" value="Segment"/>
</dbReference>
<accession>E3SNG3</accession>
<evidence type="ECO:0000256" key="1">
    <source>
        <dbReference type="SAM" id="MobiDB-lite"/>
    </source>
</evidence>
<evidence type="ECO:0000313" key="2">
    <source>
        <dbReference type="EMBL" id="ADO99058.1"/>
    </source>
</evidence>
<keyword evidence="3" id="KW-1185">Reference proteome</keyword>
<sequence length="59" mass="6966">MGKTFRRGGSEQGNYSPGKSIRDKRQNSNKFRNLNENNQSKTNMGKRKKLDRFTDNNEW</sequence>
<proteinExistence type="predicted"/>
<dbReference type="KEGG" id="vg:10329560"/>
<protein>
    <submittedName>
        <fullName evidence="2">Uncharacterized protein</fullName>
    </submittedName>
</protein>
<name>E3SNG3_9CAUD</name>
<feature type="region of interest" description="Disordered" evidence="1">
    <location>
        <begin position="1"/>
        <end position="59"/>
    </location>
</feature>